<evidence type="ECO:0000313" key="3">
    <source>
        <dbReference type="Proteomes" id="UP000001401"/>
    </source>
</evidence>
<dbReference type="HOGENOM" id="CLU_146510_0_0_9"/>
<keyword evidence="1" id="KW-0472">Membrane</keyword>
<dbReference type="STRING" id="649639.Bcell_0716"/>
<keyword evidence="3" id="KW-1185">Reference proteome</keyword>
<gene>
    <name evidence="2" type="ordered locus">Bcell_0716</name>
</gene>
<feature type="transmembrane region" description="Helical" evidence="1">
    <location>
        <begin position="62"/>
        <end position="80"/>
    </location>
</feature>
<proteinExistence type="predicted"/>
<dbReference type="OrthoDB" id="2451415at2"/>
<evidence type="ECO:0000313" key="2">
    <source>
        <dbReference type="EMBL" id="ADU28998.1"/>
    </source>
</evidence>
<dbReference type="RefSeq" id="WP_013487339.1">
    <property type="nucleotide sequence ID" value="NC_014829.1"/>
</dbReference>
<dbReference type="AlphaFoldDB" id="E6TZZ4"/>
<sequence>MGLFKSETQSSYVKRELDKIRDVIKPYVKKSSLFSFISFPMIIFSIINLFALVTNFALTGEIILIIGLYALMGALGMAFLKESQHLNRKIQHNSFEYILERIKKSDYLTDFQKETYLENMEKSPHKGIAIFSEFLEQEEQRKKSL</sequence>
<dbReference type="InterPro" id="IPR020205">
    <property type="entry name" value="Uncharacterised_YwnF_TM"/>
</dbReference>
<organism evidence="2 3">
    <name type="scientific">Evansella cellulosilytica (strain ATCC 21833 / DSM 2522 / FERM P-1141 / JCM 9156 / N-4)</name>
    <name type="common">Bacillus cellulosilyticus</name>
    <dbReference type="NCBI Taxonomy" id="649639"/>
    <lineage>
        <taxon>Bacteria</taxon>
        <taxon>Bacillati</taxon>
        <taxon>Bacillota</taxon>
        <taxon>Bacilli</taxon>
        <taxon>Bacillales</taxon>
        <taxon>Bacillaceae</taxon>
        <taxon>Evansella</taxon>
    </lineage>
</organism>
<reference evidence="2" key="1">
    <citation type="submission" date="2010-12" db="EMBL/GenBank/DDBJ databases">
        <title>Complete sequence of Bacillus cellulosilyticus DSM 2522.</title>
        <authorList>
            <consortium name="US DOE Joint Genome Institute"/>
            <person name="Lucas S."/>
            <person name="Copeland A."/>
            <person name="Lapidus A."/>
            <person name="Cheng J.-F."/>
            <person name="Bruce D."/>
            <person name="Goodwin L."/>
            <person name="Pitluck S."/>
            <person name="Chertkov O."/>
            <person name="Detter J.C."/>
            <person name="Han C."/>
            <person name="Tapia R."/>
            <person name="Land M."/>
            <person name="Hauser L."/>
            <person name="Jeffries C."/>
            <person name="Kyrpides N."/>
            <person name="Ivanova N."/>
            <person name="Mikhailova N."/>
            <person name="Brumm P."/>
            <person name="Mead D."/>
            <person name="Woyke T."/>
        </authorList>
    </citation>
    <scope>NUCLEOTIDE SEQUENCE [LARGE SCALE GENOMIC DNA]</scope>
    <source>
        <strain evidence="2">DSM 2522</strain>
    </source>
</reference>
<dbReference type="Proteomes" id="UP000001401">
    <property type="component" value="Chromosome"/>
</dbReference>
<name>E6TZZ4_EVAC2</name>
<dbReference type="Pfam" id="PF17370">
    <property type="entry name" value="DUF5392"/>
    <property type="match status" value="1"/>
</dbReference>
<feature type="transmembrane region" description="Helical" evidence="1">
    <location>
        <begin position="33"/>
        <end position="56"/>
    </location>
</feature>
<protein>
    <submittedName>
        <fullName evidence="2">Uncharacterized protein</fullName>
    </submittedName>
</protein>
<dbReference type="KEGG" id="bco:Bcell_0716"/>
<keyword evidence="1" id="KW-0812">Transmembrane</keyword>
<dbReference type="eggNOG" id="ENOG5032ZHT">
    <property type="taxonomic scope" value="Bacteria"/>
</dbReference>
<dbReference type="EMBL" id="CP002394">
    <property type="protein sequence ID" value="ADU28998.1"/>
    <property type="molecule type" value="Genomic_DNA"/>
</dbReference>
<keyword evidence="1" id="KW-1133">Transmembrane helix</keyword>
<accession>E6TZZ4</accession>
<evidence type="ECO:0000256" key="1">
    <source>
        <dbReference type="SAM" id="Phobius"/>
    </source>
</evidence>